<accession>A0AAV9ED73</accession>
<protein>
    <submittedName>
        <fullName evidence="1">Uncharacterized protein</fullName>
    </submittedName>
</protein>
<gene>
    <name evidence="1" type="ORF">QJS10_CPA08g01855</name>
</gene>
<name>A0AAV9ED73_ACOCL</name>
<sequence length="56" mass="6466">MSAKISFDPFNSNIDIDLQEIREIKNMSSGSVEELLDVDRNSFFRAPFGWLDTKKI</sequence>
<proteinExistence type="predicted"/>
<evidence type="ECO:0000313" key="1">
    <source>
        <dbReference type="EMBL" id="KAK1311114.1"/>
    </source>
</evidence>
<dbReference type="EMBL" id="JAUJYO010000008">
    <property type="protein sequence ID" value="KAK1311114.1"/>
    <property type="molecule type" value="Genomic_DNA"/>
</dbReference>
<reference evidence="1" key="1">
    <citation type="journal article" date="2023" name="Nat. Commun.">
        <title>Diploid and tetraploid genomes of Acorus and the evolution of monocots.</title>
        <authorList>
            <person name="Ma L."/>
            <person name="Liu K.W."/>
            <person name="Li Z."/>
            <person name="Hsiao Y.Y."/>
            <person name="Qi Y."/>
            <person name="Fu T."/>
            <person name="Tang G.D."/>
            <person name="Zhang D."/>
            <person name="Sun W.H."/>
            <person name="Liu D.K."/>
            <person name="Li Y."/>
            <person name="Chen G.Z."/>
            <person name="Liu X.D."/>
            <person name="Liao X.Y."/>
            <person name="Jiang Y.T."/>
            <person name="Yu X."/>
            <person name="Hao Y."/>
            <person name="Huang J."/>
            <person name="Zhao X.W."/>
            <person name="Ke S."/>
            <person name="Chen Y.Y."/>
            <person name="Wu W.L."/>
            <person name="Hsu J.L."/>
            <person name="Lin Y.F."/>
            <person name="Huang M.D."/>
            <person name="Li C.Y."/>
            <person name="Huang L."/>
            <person name="Wang Z.W."/>
            <person name="Zhao X."/>
            <person name="Zhong W.Y."/>
            <person name="Peng D.H."/>
            <person name="Ahmad S."/>
            <person name="Lan S."/>
            <person name="Zhang J.S."/>
            <person name="Tsai W.C."/>
            <person name="Van de Peer Y."/>
            <person name="Liu Z.J."/>
        </authorList>
    </citation>
    <scope>NUCLEOTIDE SEQUENCE</scope>
    <source>
        <strain evidence="1">CP</strain>
    </source>
</reference>
<evidence type="ECO:0000313" key="2">
    <source>
        <dbReference type="Proteomes" id="UP001180020"/>
    </source>
</evidence>
<comment type="caution">
    <text evidence="1">The sequence shown here is derived from an EMBL/GenBank/DDBJ whole genome shotgun (WGS) entry which is preliminary data.</text>
</comment>
<organism evidence="1 2">
    <name type="scientific">Acorus calamus</name>
    <name type="common">Sweet flag</name>
    <dbReference type="NCBI Taxonomy" id="4465"/>
    <lineage>
        <taxon>Eukaryota</taxon>
        <taxon>Viridiplantae</taxon>
        <taxon>Streptophyta</taxon>
        <taxon>Embryophyta</taxon>
        <taxon>Tracheophyta</taxon>
        <taxon>Spermatophyta</taxon>
        <taxon>Magnoliopsida</taxon>
        <taxon>Liliopsida</taxon>
        <taxon>Acoraceae</taxon>
        <taxon>Acorus</taxon>
    </lineage>
</organism>
<dbReference type="AlphaFoldDB" id="A0AAV9ED73"/>
<keyword evidence="2" id="KW-1185">Reference proteome</keyword>
<reference evidence="1" key="2">
    <citation type="submission" date="2023-06" db="EMBL/GenBank/DDBJ databases">
        <authorList>
            <person name="Ma L."/>
            <person name="Liu K.-W."/>
            <person name="Li Z."/>
            <person name="Hsiao Y.-Y."/>
            <person name="Qi Y."/>
            <person name="Fu T."/>
            <person name="Tang G."/>
            <person name="Zhang D."/>
            <person name="Sun W.-H."/>
            <person name="Liu D.-K."/>
            <person name="Li Y."/>
            <person name="Chen G.-Z."/>
            <person name="Liu X.-D."/>
            <person name="Liao X.-Y."/>
            <person name="Jiang Y.-T."/>
            <person name="Yu X."/>
            <person name="Hao Y."/>
            <person name="Huang J."/>
            <person name="Zhao X.-W."/>
            <person name="Ke S."/>
            <person name="Chen Y.-Y."/>
            <person name="Wu W.-L."/>
            <person name="Hsu J.-L."/>
            <person name="Lin Y.-F."/>
            <person name="Huang M.-D."/>
            <person name="Li C.-Y."/>
            <person name="Huang L."/>
            <person name="Wang Z.-W."/>
            <person name="Zhao X."/>
            <person name="Zhong W.-Y."/>
            <person name="Peng D.-H."/>
            <person name="Ahmad S."/>
            <person name="Lan S."/>
            <person name="Zhang J.-S."/>
            <person name="Tsai W.-C."/>
            <person name="Van De Peer Y."/>
            <person name="Liu Z.-J."/>
        </authorList>
    </citation>
    <scope>NUCLEOTIDE SEQUENCE</scope>
    <source>
        <strain evidence="1">CP</strain>
        <tissue evidence="1">Leaves</tissue>
    </source>
</reference>
<dbReference type="Proteomes" id="UP001180020">
    <property type="component" value="Unassembled WGS sequence"/>
</dbReference>